<reference evidence="2 3" key="1">
    <citation type="journal article" date="2011" name="Front. Microbiol.">
        <title>Genomic signatures of strain selection and enhancement in Bacillus atrophaeus var. globigii, a historical biowarfare simulant.</title>
        <authorList>
            <person name="Gibbons H.S."/>
            <person name="Broomall S.M."/>
            <person name="McNew L.A."/>
            <person name="Daligault H."/>
            <person name="Chapman C."/>
            <person name="Bruce D."/>
            <person name="Karavis M."/>
            <person name="Krepps M."/>
            <person name="McGregor P.A."/>
            <person name="Hong C."/>
            <person name="Park K.H."/>
            <person name="Akmal A."/>
            <person name="Feldman A."/>
            <person name="Lin J.S."/>
            <person name="Chang W.E."/>
            <person name="Higgs B.W."/>
            <person name="Demirev P."/>
            <person name="Lindquist J."/>
            <person name="Liem A."/>
            <person name="Fochler E."/>
            <person name="Read T.D."/>
            <person name="Tapia R."/>
            <person name="Johnson S."/>
            <person name="Bishop-Lilly K.A."/>
            <person name="Detter C."/>
            <person name="Han C."/>
            <person name="Sozhamannan S."/>
            <person name="Rosenzweig C.N."/>
            <person name="Skowronski E.W."/>
        </authorList>
    </citation>
    <scope>NUCLEOTIDE SEQUENCE [LARGE SCALE GENOMIC DNA]</scope>
    <source>
        <strain evidence="2 3">AIT1</strain>
    </source>
</reference>
<keyword evidence="3" id="KW-1185">Reference proteome</keyword>
<keyword evidence="1" id="KW-0472">Membrane</keyword>
<comment type="caution">
    <text evidence="2">The sequence shown here is derived from an EMBL/GenBank/DDBJ whole genome shotgun (WGS) entry which is preliminary data.</text>
</comment>
<feature type="transmembrane region" description="Helical" evidence="1">
    <location>
        <begin position="98"/>
        <end position="118"/>
    </location>
</feature>
<dbReference type="OrthoDB" id="5515308at2"/>
<dbReference type="GO" id="GO:0016020">
    <property type="term" value="C:membrane"/>
    <property type="evidence" value="ECO:0007669"/>
    <property type="project" value="GOC"/>
</dbReference>
<organism evidence="2 3">
    <name type="scientific">Aliidiomarina taiwanensis</name>
    <dbReference type="NCBI Taxonomy" id="946228"/>
    <lineage>
        <taxon>Bacteria</taxon>
        <taxon>Pseudomonadati</taxon>
        <taxon>Pseudomonadota</taxon>
        <taxon>Gammaproteobacteria</taxon>
        <taxon>Alteromonadales</taxon>
        <taxon>Idiomarinaceae</taxon>
        <taxon>Aliidiomarina</taxon>
    </lineage>
</organism>
<evidence type="ECO:0000313" key="3">
    <source>
        <dbReference type="Proteomes" id="UP000286976"/>
    </source>
</evidence>
<accession>A0A432X8E4</accession>
<gene>
    <name evidence="2" type="ORF">CWE15_00100</name>
</gene>
<feature type="transmembrane region" description="Helical" evidence="1">
    <location>
        <begin position="21"/>
        <end position="39"/>
    </location>
</feature>
<proteinExistence type="predicted"/>
<evidence type="ECO:0000256" key="1">
    <source>
        <dbReference type="SAM" id="Phobius"/>
    </source>
</evidence>
<sequence length="165" mass="18159">MKSIVEQLAMYSCYHRDSRNITTHMLGIPLIVIALASLLGRPEWAVSSLVVTPALIIAVIGGIYYLLLDMMLGVLMAVFLGLCVWAGAEIAALETSTWLITGVGLFVVGWVLQFIGHAYEGRKPAFVDDIMGLAIGPLFIVAEIVFLLGLRKSLYREVEHKVRQQ</sequence>
<keyword evidence="1" id="KW-0812">Transmembrane</keyword>
<feature type="transmembrane region" description="Helical" evidence="1">
    <location>
        <begin position="45"/>
        <end position="67"/>
    </location>
</feature>
<evidence type="ECO:0000313" key="2">
    <source>
        <dbReference type="EMBL" id="RUO43639.1"/>
    </source>
</evidence>
<dbReference type="PANTHER" id="PTHR28026">
    <property type="entry name" value="DUF962 DOMAIN PROTEIN (AFU_ORTHOLOGUE AFUA_8G05310)"/>
    <property type="match status" value="1"/>
</dbReference>
<dbReference type="Proteomes" id="UP000286976">
    <property type="component" value="Unassembled WGS sequence"/>
</dbReference>
<feature type="transmembrane region" description="Helical" evidence="1">
    <location>
        <begin position="130"/>
        <end position="150"/>
    </location>
</feature>
<dbReference type="GO" id="GO:0046521">
    <property type="term" value="P:sphingoid catabolic process"/>
    <property type="evidence" value="ECO:0007669"/>
    <property type="project" value="TreeGrafter"/>
</dbReference>
<evidence type="ECO:0008006" key="4">
    <source>
        <dbReference type="Google" id="ProtNLM"/>
    </source>
</evidence>
<dbReference type="EMBL" id="PIPQ01000001">
    <property type="protein sequence ID" value="RUO43639.1"/>
    <property type="molecule type" value="Genomic_DNA"/>
</dbReference>
<dbReference type="RefSeq" id="WP_126756033.1">
    <property type="nucleotide sequence ID" value="NZ_PIPQ01000001.1"/>
</dbReference>
<feature type="transmembrane region" description="Helical" evidence="1">
    <location>
        <begin position="74"/>
        <end position="92"/>
    </location>
</feature>
<dbReference type="InterPro" id="IPR009305">
    <property type="entry name" value="Mpo1-like"/>
</dbReference>
<keyword evidence="1" id="KW-1133">Transmembrane helix</keyword>
<name>A0A432X8E4_9GAMM</name>
<dbReference type="PANTHER" id="PTHR28026:SF9">
    <property type="entry name" value="2-HYDROXY-PALMITIC ACID DIOXYGENASE MPO1"/>
    <property type="match status" value="1"/>
</dbReference>
<dbReference type="AlphaFoldDB" id="A0A432X8E4"/>
<protein>
    <recommendedName>
        <fullName evidence="4">DUF962 domain-containing protein</fullName>
    </recommendedName>
</protein>
<dbReference type="Pfam" id="PF06127">
    <property type="entry name" value="Mpo1-like"/>
    <property type="match status" value="1"/>
</dbReference>